<dbReference type="AlphaFoldDB" id="A0AAN7MRR1"/>
<dbReference type="InterPro" id="IPR043502">
    <property type="entry name" value="DNA/RNA_pol_sf"/>
</dbReference>
<evidence type="ECO:0008006" key="3">
    <source>
        <dbReference type="Google" id="ProtNLM"/>
    </source>
</evidence>
<keyword evidence="2" id="KW-1185">Reference proteome</keyword>
<proteinExistence type="predicted"/>
<protein>
    <recommendedName>
        <fullName evidence="3">Reverse transcriptase domain-containing protein</fullName>
    </recommendedName>
</protein>
<dbReference type="PANTHER" id="PTHR33064">
    <property type="entry name" value="POL PROTEIN"/>
    <property type="match status" value="1"/>
</dbReference>
<dbReference type="EMBL" id="JAUNZN010000018">
    <property type="protein sequence ID" value="KAK4811164.1"/>
    <property type="molecule type" value="Genomic_DNA"/>
</dbReference>
<gene>
    <name evidence="1" type="ORF">QYF61_019795</name>
</gene>
<accession>A0AAN7MRR1</accession>
<dbReference type="InterPro" id="IPR051320">
    <property type="entry name" value="Viral_Replic_Matur_Polypro"/>
</dbReference>
<dbReference type="PANTHER" id="PTHR33064:SF29">
    <property type="entry name" value="PEPTIDASE A2 DOMAIN-CONTAINING PROTEIN-RELATED"/>
    <property type="match status" value="1"/>
</dbReference>
<dbReference type="Gene3D" id="3.30.70.270">
    <property type="match status" value="1"/>
</dbReference>
<dbReference type="Proteomes" id="UP001333110">
    <property type="component" value="Unassembled WGS sequence"/>
</dbReference>
<evidence type="ECO:0000313" key="1">
    <source>
        <dbReference type="EMBL" id="KAK4811164.1"/>
    </source>
</evidence>
<evidence type="ECO:0000313" key="2">
    <source>
        <dbReference type="Proteomes" id="UP001333110"/>
    </source>
</evidence>
<dbReference type="InterPro" id="IPR043128">
    <property type="entry name" value="Rev_trsase/Diguanyl_cyclase"/>
</dbReference>
<name>A0AAN7MRR1_MYCAM</name>
<dbReference type="SUPFAM" id="SSF56672">
    <property type="entry name" value="DNA/RNA polymerases"/>
    <property type="match status" value="1"/>
</dbReference>
<reference evidence="1 2" key="1">
    <citation type="journal article" date="2023" name="J. Hered.">
        <title>Chromosome-level genome of the wood stork (Mycteria americana) provides insight into avian chromosome evolution.</title>
        <authorList>
            <person name="Flamio R. Jr."/>
            <person name="Ramstad K.M."/>
        </authorList>
    </citation>
    <scope>NUCLEOTIDE SEQUENCE [LARGE SCALE GENOMIC DNA]</scope>
    <source>
        <strain evidence="1">JAX WOST 10</strain>
    </source>
</reference>
<organism evidence="1 2">
    <name type="scientific">Mycteria americana</name>
    <name type="common">Wood stork</name>
    <dbReference type="NCBI Taxonomy" id="33587"/>
    <lineage>
        <taxon>Eukaryota</taxon>
        <taxon>Metazoa</taxon>
        <taxon>Chordata</taxon>
        <taxon>Craniata</taxon>
        <taxon>Vertebrata</taxon>
        <taxon>Euteleostomi</taxon>
        <taxon>Archelosauria</taxon>
        <taxon>Archosauria</taxon>
        <taxon>Dinosauria</taxon>
        <taxon>Saurischia</taxon>
        <taxon>Theropoda</taxon>
        <taxon>Coelurosauria</taxon>
        <taxon>Aves</taxon>
        <taxon>Neognathae</taxon>
        <taxon>Neoaves</taxon>
        <taxon>Aequornithes</taxon>
        <taxon>Ciconiiformes</taxon>
        <taxon>Ciconiidae</taxon>
        <taxon>Mycteria</taxon>
    </lineage>
</organism>
<sequence>MLELQYELESKAAKCYASNDIANAFFSVPFAAEYRGRSTAHGLIQTALEQGEAPEHVQYIDDIIVWGNTGKEVIVKRKRKIQILLKDGFAIKQSKVKGLKRQLQREWRLSLHKEQPRGNGYKLHQERFHLDTRKFVYSKNNHSLEKPPQGCGRVLIIGGFQDVIGPEEIQFWGIKLQDGHHCIPMDVINKITAMFPPANKKETQGLLGVVGFWRLHILEVVDTEAQLLLAPQLPVLQWMFKGRVPTTHATKAMWSKWVVLIMQWARMGNSNCPGILEEIMDWCSFIAEHDVICQNQYNWQEGRDFGALPREVTHAKEAPLYNKLPEKEKQYALFTDGSCHIVGNHQSWKAAV</sequence>
<comment type="caution">
    <text evidence="1">The sequence shown here is derived from an EMBL/GenBank/DDBJ whole genome shotgun (WGS) entry which is preliminary data.</text>
</comment>